<dbReference type="AlphaFoldDB" id="A0A1I5D2K8"/>
<evidence type="ECO:0000256" key="3">
    <source>
        <dbReference type="ARBA" id="ARBA00022475"/>
    </source>
</evidence>
<dbReference type="Pfam" id="PF01810">
    <property type="entry name" value="LysE"/>
    <property type="match status" value="1"/>
</dbReference>
<evidence type="ECO:0000313" key="8">
    <source>
        <dbReference type="EMBL" id="SFN93455.1"/>
    </source>
</evidence>
<keyword evidence="5 7" id="KW-1133">Transmembrane helix</keyword>
<evidence type="ECO:0000256" key="5">
    <source>
        <dbReference type="ARBA" id="ARBA00022989"/>
    </source>
</evidence>
<accession>A0A1I5D2K8</accession>
<keyword evidence="3" id="KW-1003">Cell membrane</keyword>
<sequence length="206" mass="22446">MTLSTWLAFFAASWLISLSPGAGAISCMSAGMRYGYRKSIWNIFGLQMGILLLVVIVALGLGAVLAASMLAFNLIKWFGVAYLVWLGIQQFRAEAKPMEVGEDGVRSPRQLFLQGFLVNASNPKGIIFMLAVLPQFIDTQAPQFIQYAQATATLFFTDAVVMSGYTLLAARVLSALRDPAHIRWLNRSFGGLFVGAGLLLAGFKRN</sequence>
<keyword evidence="6 7" id="KW-0472">Membrane</keyword>
<protein>
    <submittedName>
        <fullName evidence="8">Homoserine/homoserine lactone efflux protein</fullName>
    </submittedName>
</protein>
<dbReference type="PANTHER" id="PTHR30086">
    <property type="entry name" value="ARGININE EXPORTER PROTEIN ARGO"/>
    <property type="match status" value="1"/>
</dbReference>
<evidence type="ECO:0000256" key="6">
    <source>
        <dbReference type="ARBA" id="ARBA00023136"/>
    </source>
</evidence>
<proteinExistence type="inferred from homology"/>
<dbReference type="PANTHER" id="PTHR30086:SF14">
    <property type="entry name" value="HOMOSERINE_HOMOSERINE LACTONE EFFLUX PROTEIN"/>
    <property type="match status" value="1"/>
</dbReference>
<dbReference type="RefSeq" id="WP_091197383.1">
    <property type="nucleotide sequence ID" value="NZ_FOVE01000022.1"/>
</dbReference>
<feature type="transmembrane region" description="Helical" evidence="7">
    <location>
        <begin position="154"/>
        <end position="172"/>
    </location>
</feature>
<dbReference type="GO" id="GO:0005886">
    <property type="term" value="C:plasma membrane"/>
    <property type="evidence" value="ECO:0007669"/>
    <property type="project" value="UniProtKB-SubCell"/>
</dbReference>
<dbReference type="Proteomes" id="UP000242869">
    <property type="component" value="Unassembled WGS sequence"/>
</dbReference>
<comment type="subcellular location">
    <subcellularLocation>
        <location evidence="1">Cell membrane</location>
        <topology evidence="1">Multi-pass membrane protein</topology>
    </subcellularLocation>
</comment>
<dbReference type="EMBL" id="FOVE01000022">
    <property type="protein sequence ID" value="SFN93455.1"/>
    <property type="molecule type" value="Genomic_DNA"/>
</dbReference>
<evidence type="ECO:0000256" key="1">
    <source>
        <dbReference type="ARBA" id="ARBA00004651"/>
    </source>
</evidence>
<dbReference type="InterPro" id="IPR001123">
    <property type="entry name" value="LeuE-type"/>
</dbReference>
<dbReference type="STRING" id="83765.SAMN05660284_02563"/>
<feature type="transmembrane region" description="Helical" evidence="7">
    <location>
        <begin position="184"/>
        <end position="203"/>
    </location>
</feature>
<dbReference type="OrthoDB" id="9804822at2"/>
<organism evidence="8 9">
    <name type="scientific">Formivibrio citricus</name>
    <dbReference type="NCBI Taxonomy" id="83765"/>
    <lineage>
        <taxon>Bacteria</taxon>
        <taxon>Pseudomonadati</taxon>
        <taxon>Pseudomonadota</taxon>
        <taxon>Betaproteobacteria</taxon>
        <taxon>Neisseriales</taxon>
        <taxon>Chitinibacteraceae</taxon>
        <taxon>Formivibrio</taxon>
    </lineage>
</organism>
<comment type="similarity">
    <text evidence="2">Belongs to the Rht family.</text>
</comment>
<feature type="transmembrane region" description="Helical" evidence="7">
    <location>
        <begin position="39"/>
        <end position="67"/>
    </location>
</feature>
<gene>
    <name evidence="8" type="ORF">SAMN05660284_02563</name>
</gene>
<evidence type="ECO:0000256" key="7">
    <source>
        <dbReference type="SAM" id="Phobius"/>
    </source>
</evidence>
<keyword evidence="9" id="KW-1185">Reference proteome</keyword>
<evidence type="ECO:0000313" key="9">
    <source>
        <dbReference type="Proteomes" id="UP000242869"/>
    </source>
</evidence>
<keyword evidence="4 7" id="KW-0812">Transmembrane</keyword>
<evidence type="ECO:0000256" key="4">
    <source>
        <dbReference type="ARBA" id="ARBA00022692"/>
    </source>
</evidence>
<feature type="transmembrane region" description="Helical" evidence="7">
    <location>
        <begin position="74"/>
        <end position="91"/>
    </location>
</feature>
<name>A0A1I5D2K8_9NEIS</name>
<evidence type="ECO:0000256" key="2">
    <source>
        <dbReference type="ARBA" id="ARBA00007928"/>
    </source>
</evidence>
<dbReference type="GO" id="GO:0042970">
    <property type="term" value="F:homoserine transmembrane transporter activity"/>
    <property type="evidence" value="ECO:0007669"/>
    <property type="project" value="TreeGrafter"/>
</dbReference>
<reference evidence="9" key="1">
    <citation type="submission" date="2016-10" db="EMBL/GenBank/DDBJ databases">
        <authorList>
            <person name="Varghese N."/>
            <person name="Submissions S."/>
        </authorList>
    </citation>
    <scope>NUCLEOTIDE SEQUENCE [LARGE SCALE GENOMIC DNA]</scope>
    <source>
        <strain evidence="9">DSM 6150</strain>
    </source>
</reference>
<dbReference type="PIRSF" id="PIRSF006324">
    <property type="entry name" value="LeuE"/>
    <property type="match status" value="1"/>
</dbReference>